<feature type="compositionally biased region" description="Basic and acidic residues" evidence="2">
    <location>
        <begin position="353"/>
        <end position="364"/>
    </location>
</feature>
<protein>
    <recommendedName>
        <fullName evidence="3">SWIM-type domain-containing protein</fullName>
    </recommendedName>
</protein>
<evidence type="ECO:0000259" key="3">
    <source>
        <dbReference type="PROSITE" id="PS50966"/>
    </source>
</evidence>
<evidence type="ECO:0000313" key="4">
    <source>
        <dbReference type="EMBL" id="KAJ3737292.1"/>
    </source>
</evidence>
<dbReference type="PROSITE" id="PS50966">
    <property type="entry name" value="ZF_SWIM"/>
    <property type="match status" value="1"/>
</dbReference>
<feature type="domain" description="SWIM-type" evidence="3">
    <location>
        <begin position="16"/>
        <end position="56"/>
    </location>
</feature>
<evidence type="ECO:0000256" key="2">
    <source>
        <dbReference type="SAM" id="MobiDB-lite"/>
    </source>
</evidence>
<keyword evidence="1" id="KW-0479">Metal-binding</keyword>
<reference evidence="4" key="2">
    <citation type="journal article" date="2023" name="Proc. Natl. Acad. Sci. U.S.A.">
        <title>A global phylogenomic analysis of the shiitake genus Lentinula.</title>
        <authorList>
            <person name="Sierra-Patev S."/>
            <person name="Min B."/>
            <person name="Naranjo-Ortiz M."/>
            <person name="Looney B."/>
            <person name="Konkel Z."/>
            <person name="Slot J.C."/>
            <person name="Sakamoto Y."/>
            <person name="Steenwyk J.L."/>
            <person name="Rokas A."/>
            <person name="Carro J."/>
            <person name="Camarero S."/>
            <person name="Ferreira P."/>
            <person name="Molpeceres G."/>
            <person name="Ruiz-Duenas F.J."/>
            <person name="Serrano A."/>
            <person name="Henrissat B."/>
            <person name="Drula E."/>
            <person name="Hughes K.W."/>
            <person name="Mata J.L."/>
            <person name="Ishikawa N.K."/>
            <person name="Vargas-Isla R."/>
            <person name="Ushijima S."/>
            <person name="Smith C.A."/>
            <person name="Donoghue J."/>
            <person name="Ahrendt S."/>
            <person name="Andreopoulos W."/>
            <person name="He G."/>
            <person name="LaButti K."/>
            <person name="Lipzen A."/>
            <person name="Ng V."/>
            <person name="Riley R."/>
            <person name="Sandor L."/>
            <person name="Barry K."/>
            <person name="Martinez A.T."/>
            <person name="Xiao Y."/>
            <person name="Gibbons J.G."/>
            <person name="Terashima K."/>
            <person name="Grigoriev I.V."/>
            <person name="Hibbett D."/>
        </authorList>
    </citation>
    <scope>NUCLEOTIDE SEQUENCE</scope>
    <source>
        <strain evidence="4">ET3784</strain>
    </source>
</reference>
<feature type="compositionally biased region" description="Acidic residues" evidence="2">
    <location>
        <begin position="341"/>
        <end position="352"/>
    </location>
</feature>
<feature type="compositionally biased region" description="Basic and acidic residues" evidence="2">
    <location>
        <begin position="247"/>
        <end position="260"/>
    </location>
</feature>
<proteinExistence type="predicted"/>
<keyword evidence="1" id="KW-0863">Zinc-finger</keyword>
<gene>
    <name evidence="4" type="ORF">DFJ43DRAFT_253016</name>
</gene>
<accession>A0AA38JR99</accession>
<organism evidence="4 5">
    <name type="scientific">Lentinula guzmanii</name>
    <dbReference type="NCBI Taxonomy" id="2804957"/>
    <lineage>
        <taxon>Eukaryota</taxon>
        <taxon>Fungi</taxon>
        <taxon>Dikarya</taxon>
        <taxon>Basidiomycota</taxon>
        <taxon>Agaricomycotina</taxon>
        <taxon>Agaricomycetes</taxon>
        <taxon>Agaricomycetidae</taxon>
        <taxon>Agaricales</taxon>
        <taxon>Marasmiineae</taxon>
        <taxon>Omphalotaceae</taxon>
        <taxon>Lentinula</taxon>
    </lineage>
</organism>
<feature type="compositionally biased region" description="Acidic residues" evidence="2">
    <location>
        <begin position="295"/>
        <end position="309"/>
    </location>
</feature>
<feature type="compositionally biased region" description="Low complexity" evidence="2">
    <location>
        <begin position="229"/>
        <end position="238"/>
    </location>
</feature>
<evidence type="ECO:0000313" key="5">
    <source>
        <dbReference type="Proteomes" id="UP001176059"/>
    </source>
</evidence>
<feature type="compositionally biased region" description="Basic and acidic residues" evidence="2">
    <location>
        <begin position="324"/>
        <end position="340"/>
    </location>
</feature>
<dbReference type="AlphaFoldDB" id="A0AA38JR99"/>
<feature type="compositionally biased region" description="Polar residues" evidence="2">
    <location>
        <begin position="268"/>
        <end position="277"/>
    </location>
</feature>
<sequence>MKERRRWSSRDIGLTYTIKRNAEHFYCTCPAWRNQIGVPLNARSCKHLLSLLGEQYEEARLEYMNPGGPPPKGLLSVQRPKARTEKTQSFSQKISSDKPSSESSSLKAQASLKPVSNSASASPAIVSNNPMSVNSSQPTPTAAATTQKGEIPSSGLLNVIEDKVQAKKKEREKQGKRNMVDDDDMMDIAEDEDDNMDEVGDPDEDFDMDDDDENYDEDEKFKSRKHKPSSSASSTIKKTPVKRKRADRSLDSDDDKKDVIQSKMKFTAKSSSSTQKRTLPASAKRPAKRRNDVPETQDDDDNQDEDEEPDKPRKRTTTKTSSASKEKSPAKKPNKPKEPVSETEDDSDEEQEQESKAKGKEKFQQKPASSKAKVRSNCMLFFVQMVTSFTPGSRNHFIETIIQKASQKRSSIRN</sequence>
<dbReference type="GO" id="GO:0008270">
    <property type="term" value="F:zinc ion binding"/>
    <property type="evidence" value="ECO:0007669"/>
    <property type="project" value="UniProtKB-KW"/>
</dbReference>
<dbReference type="EMBL" id="JANVFO010000002">
    <property type="protein sequence ID" value="KAJ3737292.1"/>
    <property type="molecule type" value="Genomic_DNA"/>
</dbReference>
<feature type="region of interest" description="Disordered" evidence="2">
    <location>
        <begin position="62"/>
        <end position="376"/>
    </location>
</feature>
<dbReference type="InterPro" id="IPR007527">
    <property type="entry name" value="Znf_SWIM"/>
</dbReference>
<name>A0AA38JR99_9AGAR</name>
<dbReference type="Proteomes" id="UP001176059">
    <property type="component" value="Unassembled WGS sequence"/>
</dbReference>
<evidence type="ECO:0000256" key="1">
    <source>
        <dbReference type="PROSITE-ProRule" id="PRU00325"/>
    </source>
</evidence>
<feature type="compositionally biased region" description="Low complexity" evidence="2">
    <location>
        <begin position="101"/>
        <end position="114"/>
    </location>
</feature>
<keyword evidence="5" id="KW-1185">Reference proteome</keyword>
<feature type="compositionally biased region" description="Polar residues" evidence="2">
    <location>
        <begin position="115"/>
        <end position="137"/>
    </location>
</feature>
<keyword evidence="1" id="KW-0862">Zinc</keyword>
<reference evidence="4" key="1">
    <citation type="submission" date="2022-08" db="EMBL/GenBank/DDBJ databases">
        <authorList>
            <consortium name="DOE Joint Genome Institute"/>
            <person name="Min B."/>
            <person name="Sierra-Patev S."/>
            <person name="Naranjo-Ortiz M."/>
            <person name="Looney B."/>
            <person name="Konkel Z."/>
            <person name="Slot J.C."/>
            <person name="Sakamoto Y."/>
            <person name="Steenwyk J.L."/>
            <person name="Rokas A."/>
            <person name="Carro J."/>
            <person name="Camarero S."/>
            <person name="Ferreira P."/>
            <person name="Molpeceres G."/>
            <person name="Ruiz-duenas F.J."/>
            <person name="Serrano A."/>
            <person name="Henrissat B."/>
            <person name="Drula E."/>
            <person name="Hughes K.W."/>
            <person name="Mata J.L."/>
            <person name="Ishikawa N.K."/>
            <person name="Vargas-Isla R."/>
            <person name="Ushijima S."/>
            <person name="Smith C.A."/>
            <person name="Ahrendt S."/>
            <person name="Andreopoulos W."/>
            <person name="He G."/>
            <person name="LaButti K."/>
            <person name="Lipzen A."/>
            <person name="Ng V."/>
            <person name="Riley R."/>
            <person name="Sandor L."/>
            <person name="Barry K."/>
            <person name="Martinez A.T."/>
            <person name="Xiao Y."/>
            <person name="Gibbons J.G."/>
            <person name="Terashima K."/>
            <person name="Hibbett D.S."/>
            <person name="Grigoriev I.V."/>
        </authorList>
    </citation>
    <scope>NUCLEOTIDE SEQUENCE</scope>
    <source>
        <strain evidence="4">ET3784</strain>
    </source>
</reference>
<comment type="caution">
    <text evidence="4">The sequence shown here is derived from an EMBL/GenBank/DDBJ whole genome shotgun (WGS) entry which is preliminary data.</text>
</comment>
<feature type="compositionally biased region" description="Basic and acidic residues" evidence="2">
    <location>
        <begin position="160"/>
        <end position="180"/>
    </location>
</feature>
<feature type="compositionally biased region" description="Acidic residues" evidence="2">
    <location>
        <begin position="181"/>
        <end position="218"/>
    </location>
</feature>